<dbReference type="OrthoDB" id="9782511at2"/>
<dbReference type="InterPro" id="IPR039476">
    <property type="entry name" value="P2CMN_synthase_LarB"/>
</dbReference>
<evidence type="ECO:0000313" key="3">
    <source>
        <dbReference type="EMBL" id="TXL70965.1"/>
    </source>
</evidence>
<name>A0A5C8PB95_9HYPH</name>
<dbReference type="SMART" id="SM01001">
    <property type="entry name" value="AIRC"/>
    <property type="match status" value="1"/>
</dbReference>
<protein>
    <submittedName>
        <fullName evidence="3">Nickel pincer cofactor biosynthesis protein LarB</fullName>
    </submittedName>
</protein>
<dbReference type="PANTHER" id="PTHR43064:SF1">
    <property type="entry name" value="SLL1489 PROTEIN"/>
    <property type="match status" value="1"/>
</dbReference>
<feature type="domain" description="PurE" evidence="2">
    <location>
        <begin position="81"/>
        <end position="213"/>
    </location>
</feature>
<evidence type="ECO:0000313" key="4">
    <source>
        <dbReference type="Proteomes" id="UP000321638"/>
    </source>
</evidence>
<keyword evidence="1" id="KW-0812">Transmembrane</keyword>
<organism evidence="3 4">
    <name type="scientific">Vineibacter terrae</name>
    <dbReference type="NCBI Taxonomy" id="2586908"/>
    <lineage>
        <taxon>Bacteria</taxon>
        <taxon>Pseudomonadati</taxon>
        <taxon>Pseudomonadota</taxon>
        <taxon>Alphaproteobacteria</taxon>
        <taxon>Hyphomicrobiales</taxon>
        <taxon>Vineibacter</taxon>
    </lineage>
</organism>
<dbReference type="Gene3D" id="3.40.50.1970">
    <property type="match status" value="1"/>
</dbReference>
<dbReference type="GO" id="GO:0006189">
    <property type="term" value="P:'de novo' IMP biosynthetic process"/>
    <property type="evidence" value="ECO:0007669"/>
    <property type="project" value="InterPro"/>
</dbReference>
<dbReference type="PANTHER" id="PTHR43064">
    <property type="entry name" value="PHOSPHORIBOSYLAMINOIMIDAZOLE CARBOXYLASE-RELATED"/>
    <property type="match status" value="1"/>
</dbReference>
<dbReference type="InterPro" id="IPR000031">
    <property type="entry name" value="PurE_dom"/>
</dbReference>
<sequence length="229" mass="22900">MDFELDRDRERRTGVPEAVFCTHKSAAQVNAILAAARAEGRRLLLTRLDAVAHAALAAADLDYDPLSGTAVLGPPVALAPAGVGIVAAGTSDLPVAREAARALAFSGIDAAIIADVGVAGLWRLTSRLDELRRFKVVIAVAGMEGALFSVLAGLIAAPVIAVPTSVGYGVAQGGMTALHAALASCAPGVVVVNIDNGFGAAAAAIKMLNAAAASMPGTPGNLSFGGIAR</sequence>
<dbReference type="GO" id="GO:0016787">
    <property type="term" value="F:hydrolase activity"/>
    <property type="evidence" value="ECO:0007669"/>
    <property type="project" value="InterPro"/>
</dbReference>
<gene>
    <name evidence="3" type="primary">larB</name>
    <name evidence="3" type="ORF">FHP25_31985</name>
</gene>
<dbReference type="AlphaFoldDB" id="A0A5C8PB95"/>
<keyword evidence="1" id="KW-1133">Transmembrane helix</keyword>
<dbReference type="NCBIfam" id="NF033503">
    <property type="entry name" value="LarB"/>
    <property type="match status" value="1"/>
</dbReference>
<feature type="transmembrane region" description="Helical" evidence="1">
    <location>
        <begin position="136"/>
        <end position="161"/>
    </location>
</feature>
<dbReference type="RefSeq" id="WP_147851072.1">
    <property type="nucleotide sequence ID" value="NZ_VDUZ01000050.1"/>
</dbReference>
<evidence type="ECO:0000256" key="1">
    <source>
        <dbReference type="SAM" id="Phobius"/>
    </source>
</evidence>
<dbReference type="Proteomes" id="UP000321638">
    <property type="component" value="Unassembled WGS sequence"/>
</dbReference>
<comment type="caution">
    <text evidence="3">The sequence shown here is derived from an EMBL/GenBank/DDBJ whole genome shotgun (WGS) entry which is preliminary data.</text>
</comment>
<feature type="transmembrane region" description="Helical" evidence="1">
    <location>
        <begin position="102"/>
        <end position="124"/>
    </location>
</feature>
<reference evidence="3 4" key="1">
    <citation type="submission" date="2019-06" db="EMBL/GenBank/DDBJ databases">
        <title>New taxonomy in bacterial strain CC-CFT640, isolated from vineyard.</title>
        <authorList>
            <person name="Lin S.-Y."/>
            <person name="Tsai C.-F."/>
            <person name="Young C.-C."/>
        </authorList>
    </citation>
    <scope>NUCLEOTIDE SEQUENCE [LARGE SCALE GENOMIC DNA]</scope>
    <source>
        <strain evidence="3 4">CC-CFT640</strain>
    </source>
</reference>
<proteinExistence type="predicted"/>
<dbReference type="EMBL" id="VDUZ01000050">
    <property type="protein sequence ID" value="TXL70965.1"/>
    <property type="molecule type" value="Genomic_DNA"/>
</dbReference>
<keyword evidence="4" id="KW-1185">Reference proteome</keyword>
<evidence type="ECO:0000259" key="2">
    <source>
        <dbReference type="SMART" id="SM01001"/>
    </source>
</evidence>
<keyword evidence="1" id="KW-0472">Membrane</keyword>
<dbReference type="SUPFAM" id="SSF52255">
    <property type="entry name" value="N5-CAIR mutase (phosphoribosylaminoimidazole carboxylase, PurE)"/>
    <property type="match status" value="1"/>
</dbReference>
<dbReference type="Pfam" id="PF00731">
    <property type="entry name" value="AIRC"/>
    <property type="match status" value="1"/>
</dbReference>
<accession>A0A5C8PB95</accession>